<dbReference type="PANTHER" id="PTHR28027:SF1">
    <property type="entry name" value="CAMP INDEPENDENT REGULATORY PROTEIN (AFU_ORTHOLOGUE AFUA_3G09640)"/>
    <property type="match status" value="1"/>
</dbReference>
<dbReference type="PANTHER" id="PTHR28027">
    <property type="entry name" value="TRANSCRIPTIONAL REGULATOR MIT1"/>
    <property type="match status" value="1"/>
</dbReference>
<dbReference type="GO" id="GO:0003677">
    <property type="term" value="F:DNA binding"/>
    <property type="evidence" value="ECO:0007669"/>
    <property type="project" value="TreeGrafter"/>
</dbReference>
<dbReference type="AlphaFoldDB" id="A0A4Y7Q1X2"/>
<sequence>MQRRPIPVFPTHFNLRVRDTRDAQIVFEAVRRGVLKSVSRRLNAAERSAFIQSGAIFVWEESHDKLVAERWVDGCKWNPSRMREPFLFYEEKVTNKASNDAIYRMRRRELLGFYDGTSGSTGSTSHLFDCTAHRPGGLIKQHFSDWVLDSPDSSPRRWHLMAYFTDADLQSLPTIDNDPTLRTITIPAGVYANYRSYASSSSTQ</sequence>
<dbReference type="OrthoDB" id="5572844at2759"/>
<evidence type="ECO:0000313" key="2">
    <source>
        <dbReference type="Proteomes" id="UP000294933"/>
    </source>
</evidence>
<dbReference type="EMBL" id="ML170185">
    <property type="protein sequence ID" value="TDL20790.1"/>
    <property type="molecule type" value="Genomic_DNA"/>
</dbReference>
<gene>
    <name evidence="1" type="ORF">BD410DRAFT_725210</name>
</gene>
<name>A0A4Y7Q1X2_9AGAM</name>
<dbReference type="Proteomes" id="UP000294933">
    <property type="component" value="Unassembled WGS sequence"/>
</dbReference>
<dbReference type="Pfam" id="PF09729">
    <property type="entry name" value="Gti1_Pac2"/>
    <property type="match status" value="1"/>
</dbReference>
<proteinExistence type="predicted"/>
<organism evidence="1 2">
    <name type="scientific">Rickenella mellea</name>
    <dbReference type="NCBI Taxonomy" id="50990"/>
    <lineage>
        <taxon>Eukaryota</taxon>
        <taxon>Fungi</taxon>
        <taxon>Dikarya</taxon>
        <taxon>Basidiomycota</taxon>
        <taxon>Agaricomycotina</taxon>
        <taxon>Agaricomycetes</taxon>
        <taxon>Hymenochaetales</taxon>
        <taxon>Rickenellaceae</taxon>
        <taxon>Rickenella</taxon>
    </lineage>
</organism>
<keyword evidence="2" id="KW-1185">Reference proteome</keyword>
<evidence type="ECO:0008006" key="3">
    <source>
        <dbReference type="Google" id="ProtNLM"/>
    </source>
</evidence>
<dbReference type="InterPro" id="IPR018608">
    <property type="entry name" value="Gti1/Pac2"/>
</dbReference>
<evidence type="ECO:0000313" key="1">
    <source>
        <dbReference type="EMBL" id="TDL20790.1"/>
    </source>
</evidence>
<reference evidence="1 2" key="1">
    <citation type="submission" date="2018-06" db="EMBL/GenBank/DDBJ databases">
        <title>A transcriptomic atlas of mushroom development highlights an independent origin of complex multicellularity.</title>
        <authorList>
            <consortium name="DOE Joint Genome Institute"/>
            <person name="Krizsan K."/>
            <person name="Almasi E."/>
            <person name="Merenyi Z."/>
            <person name="Sahu N."/>
            <person name="Viragh M."/>
            <person name="Koszo T."/>
            <person name="Mondo S."/>
            <person name="Kiss B."/>
            <person name="Balint B."/>
            <person name="Kues U."/>
            <person name="Barry K."/>
            <person name="Hegedus J.C."/>
            <person name="Henrissat B."/>
            <person name="Johnson J."/>
            <person name="Lipzen A."/>
            <person name="Ohm R."/>
            <person name="Nagy I."/>
            <person name="Pangilinan J."/>
            <person name="Yan J."/>
            <person name="Xiong Y."/>
            <person name="Grigoriev I.V."/>
            <person name="Hibbett D.S."/>
            <person name="Nagy L.G."/>
        </authorList>
    </citation>
    <scope>NUCLEOTIDE SEQUENCE [LARGE SCALE GENOMIC DNA]</scope>
    <source>
        <strain evidence="1 2">SZMC22713</strain>
    </source>
</reference>
<protein>
    <recommendedName>
        <fullName evidence="3">Gti1/Pac2 family-domain-containing protein</fullName>
    </recommendedName>
</protein>
<dbReference type="VEuPathDB" id="FungiDB:BD410DRAFT_725210"/>
<accession>A0A4Y7Q1X2</accession>